<dbReference type="InterPro" id="IPR001789">
    <property type="entry name" value="Sig_transdc_resp-reg_receiver"/>
</dbReference>
<feature type="modified residue" description="4-aspartylphosphate" evidence="3">
    <location>
        <position position="53"/>
    </location>
</feature>
<dbReference type="CDD" id="cd06170">
    <property type="entry name" value="LuxR_C_like"/>
    <property type="match status" value="1"/>
</dbReference>
<dbReference type="SUPFAM" id="SSF46894">
    <property type="entry name" value="C-terminal effector domain of the bipartite response regulators"/>
    <property type="match status" value="1"/>
</dbReference>
<evidence type="ECO:0000256" key="1">
    <source>
        <dbReference type="ARBA" id="ARBA00022553"/>
    </source>
</evidence>
<accession>X7F804</accession>
<keyword evidence="1 3" id="KW-0597">Phosphoprotein</keyword>
<dbReference type="GO" id="GO:0003677">
    <property type="term" value="F:DNA binding"/>
    <property type="evidence" value="ECO:0007669"/>
    <property type="project" value="UniProtKB-KW"/>
</dbReference>
<dbReference type="SMART" id="SM00448">
    <property type="entry name" value="REC"/>
    <property type="match status" value="1"/>
</dbReference>
<dbReference type="PANTHER" id="PTHR45566:SF1">
    <property type="entry name" value="HTH-TYPE TRANSCRIPTIONAL REGULATOR YHJB-RELATED"/>
    <property type="match status" value="1"/>
</dbReference>
<dbReference type="Pfam" id="PF00072">
    <property type="entry name" value="Response_reg"/>
    <property type="match status" value="1"/>
</dbReference>
<dbReference type="SUPFAM" id="SSF52172">
    <property type="entry name" value="CheY-like"/>
    <property type="match status" value="1"/>
</dbReference>
<proteinExistence type="predicted"/>
<evidence type="ECO:0000256" key="3">
    <source>
        <dbReference type="PROSITE-ProRule" id="PRU00169"/>
    </source>
</evidence>
<feature type="domain" description="HTH luxR-type" evidence="4">
    <location>
        <begin position="137"/>
        <end position="202"/>
    </location>
</feature>
<dbReference type="STRING" id="1449351.RISW2_08955"/>
<keyword evidence="7" id="KW-1185">Reference proteome</keyword>
<dbReference type="PATRIC" id="fig|1449351.3.peg.2843"/>
<name>X7F804_9RHOB</name>
<dbReference type="InterPro" id="IPR051015">
    <property type="entry name" value="EvgA-like"/>
</dbReference>
<dbReference type="OrthoDB" id="3679796at2"/>
<gene>
    <name evidence="6" type="ORF">RISW2_08955</name>
</gene>
<dbReference type="InterPro" id="IPR011006">
    <property type="entry name" value="CheY-like_superfamily"/>
</dbReference>
<dbReference type="Gene3D" id="3.40.50.2300">
    <property type="match status" value="1"/>
</dbReference>
<evidence type="ECO:0000313" key="6">
    <source>
        <dbReference type="EMBL" id="ETX28231.1"/>
    </source>
</evidence>
<dbReference type="Proteomes" id="UP000023430">
    <property type="component" value="Unassembled WGS sequence"/>
</dbReference>
<evidence type="ECO:0000259" key="5">
    <source>
        <dbReference type="PROSITE" id="PS50110"/>
    </source>
</evidence>
<evidence type="ECO:0000259" key="4">
    <source>
        <dbReference type="PROSITE" id="PS50043"/>
    </source>
</evidence>
<dbReference type="PROSITE" id="PS50043">
    <property type="entry name" value="HTH_LUXR_2"/>
    <property type="match status" value="1"/>
</dbReference>
<dbReference type="GO" id="GO:0006355">
    <property type="term" value="P:regulation of DNA-templated transcription"/>
    <property type="evidence" value="ECO:0007669"/>
    <property type="project" value="InterPro"/>
</dbReference>
<protein>
    <submittedName>
        <fullName evidence="6">Chemotaxis protein CheY</fullName>
    </submittedName>
</protein>
<feature type="domain" description="Response regulatory" evidence="5">
    <location>
        <begin position="2"/>
        <end position="118"/>
    </location>
</feature>
<dbReference type="PROSITE" id="PS50110">
    <property type="entry name" value="RESPONSE_REGULATORY"/>
    <property type="match status" value="1"/>
</dbReference>
<keyword evidence="2" id="KW-0238">DNA-binding</keyword>
<dbReference type="PANTHER" id="PTHR45566">
    <property type="entry name" value="HTH-TYPE TRANSCRIPTIONAL REGULATOR YHJB-RELATED"/>
    <property type="match status" value="1"/>
</dbReference>
<organism evidence="6 7">
    <name type="scientific">Roseivivax isoporae LMG 25204</name>
    <dbReference type="NCBI Taxonomy" id="1449351"/>
    <lineage>
        <taxon>Bacteria</taxon>
        <taxon>Pseudomonadati</taxon>
        <taxon>Pseudomonadota</taxon>
        <taxon>Alphaproteobacteria</taxon>
        <taxon>Rhodobacterales</taxon>
        <taxon>Roseobacteraceae</taxon>
        <taxon>Roseivivax</taxon>
    </lineage>
</organism>
<reference evidence="6 7" key="1">
    <citation type="submission" date="2014-01" db="EMBL/GenBank/DDBJ databases">
        <title>Roseivivax isoporae LMG 25204 Genome Sequencing.</title>
        <authorList>
            <person name="Lai Q."/>
            <person name="Li G."/>
            <person name="Shao Z."/>
        </authorList>
    </citation>
    <scope>NUCLEOTIDE SEQUENCE [LARGE SCALE GENOMIC DNA]</scope>
    <source>
        <strain evidence="6 7">LMG 25204</strain>
    </source>
</reference>
<dbReference type="InterPro" id="IPR000792">
    <property type="entry name" value="Tscrpt_reg_LuxR_C"/>
</dbReference>
<dbReference type="InterPro" id="IPR036388">
    <property type="entry name" value="WH-like_DNA-bd_sf"/>
</dbReference>
<comment type="caution">
    <text evidence="6">The sequence shown here is derived from an EMBL/GenBank/DDBJ whole genome shotgun (WGS) entry which is preliminary data.</text>
</comment>
<sequence>MRILIADDHNLVRDTIAAFLSSEGGAVTDTASDLQGALDKAVGAEPWDLVLLDYAMPGMDGLKGLDRMRAAVGEVPVAIMSGTASRQVAGEALAQGAIGFVPKTLGARSLMNAIRFMAAGESYVPVSLLHSAAEAPACGIAAQLSNRERQVLDGLSRGASNKEIARELDLQEVTIKLHVKTLCRKLGARNRTHAVMIARDAGIG</sequence>
<dbReference type="CDD" id="cd17535">
    <property type="entry name" value="REC_NarL-like"/>
    <property type="match status" value="1"/>
</dbReference>
<dbReference type="SMART" id="SM00421">
    <property type="entry name" value="HTH_LUXR"/>
    <property type="match status" value="1"/>
</dbReference>
<evidence type="ECO:0000313" key="7">
    <source>
        <dbReference type="Proteomes" id="UP000023430"/>
    </source>
</evidence>
<dbReference type="EMBL" id="JAME01000021">
    <property type="protein sequence ID" value="ETX28231.1"/>
    <property type="molecule type" value="Genomic_DNA"/>
</dbReference>
<dbReference type="PRINTS" id="PR00038">
    <property type="entry name" value="HTHLUXR"/>
</dbReference>
<dbReference type="Gene3D" id="1.10.10.10">
    <property type="entry name" value="Winged helix-like DNA-binding domain superfamily/Winged helix DNA-binding domain"/>
    <property type="match status" value="1"/>
</dbReference>
<dbReference type="RefSeq" id="WP_043772278.1">
    <property type="nucleotide sequence ID" value="NZ_JAME01000021.1"/>
</dbReference>
<dbReference type="eggNOG" id="COG2197">
    <property type="taxonomic scope" value="Bacteria"/>
</dbReference>
<dbReference type="AlphaFoldDB" id="X7F804"/>
<evidence type="ECO:0000256" key="2">
    <source>
        <dbReference type="ARBA" id="ARBA00023125"/>
    </source>
</evidence>
<dbReference type="Pfam" id="PF00196">
    <property type="entry name" value="GerE"/>
    <property type="match status" value="1"/>
</dbReference>
<dbReference type="InterPro" id="IPR016032">
    <property type="entry name" value="Sig_transdc_resp-reg_C-effctor"/>
</dbReference>
<dbReference type="GO" id="GO:0000160">
    <property type="term" value="P:phosphorelay signal transduction system"/>
    <property type="evidence" value="ECO:0007669"/>
    <property type="project" value="InterPro"/>
</dbReference>
<dbReference type="InterPro" id="IPR058245">
    <property type="entry name" value="NreC/VraR/RcsB-like_REC"/>
</dbReference>